<keyword evidence="2" id="KW-1185">Reference proteome</keyword>
<dbReference type="Gene3D" id="3.40.50.300">
    <property type="entry name" value="P-loop containing nucleotide triphosphate hydrolases"/>
    <property type="match status" value="1"/>
</dbReference>
<sequence>MNELLYKLLNKNSKRKFQSKPQNTLDAEKESLVESLTETDFEIQETSLPADVQQKLIGNVFNHSKEDFVFSNQSEHQNFITNLDFLNKLTINKIISYVRSFKELQKTLKDLQITDAEIEQNAIKFLEIIGEFSKEIDQRYTYLIKRDENSNLVFKKKIMKNSVFWTSLFKNINIVGREISAPNPKYSYAKVRLVDKNGTQIREKAMVAISKLLEKDSSEPPRNFFLSSASDYPSLLYFLQASCNEISVKGFTVAYILLDDLQHYIYKCINEKQNFTDLISKLARVDFLFLANFDSVKPSDFFLNNILQKMLRRRYSAQKDTIIGSQRPFAWVEKMYTKTSKEDAQEAIKNFFIYLRSTCEEFSY</sequence>
<accession>A0A449BAV3</accession>
<evidence type="ECO:0000313" key="2">
    <source>
        <dbReference type="Proteomes" id="UP000290876"/>
    </source>
</evidence>
<dbReference type="KEGG" id="mcob:NCTC10184_00578"/>
<dbReference type="AlphaFoldDB" id="A0A449BAV3"/>
<organism evidence="1 2">
    <name type="scientific">Mycoplasmopsis columbinasalis</name>
    <dbReference type="NCBI Taxonomy" id="114880"/>
    <lineage>
        <taxon>Bacteria</taxon>
        <taxon>Bacillati</taxon>
        <taxon>Mycoplasmatota</taxon>
        <taxon>Mycoplasmoidales</taxon>
        <taxon>Metamycoplasmataceae</taxon>
        <taxon>Mycoplasmopsis</taxon>
    </lineage>
</organism>
<dbReference type="InterPro" id="IPR027417">
    <property type="entry name" value="P-loop_NTPase"/>
</dbReference>
<reference evidence="1 2" key="1">
    <citation type="submission" date="2019-01" db="EMBL/GenBank/DDBJ databases">
        <authorList>
            <consortium name="Pathogen Informatics"/>
        </authorList>
    </citation>
    <scope>NUCLEOTIDE SEQUENCE [LARGE SCALE GENOMIC DNA]</scope>
    <source>
        <strain evidence="1 2">NCTC10184</strain>
    </source>
</reference>
<dbReference type="RefSeq" id="WP_129623164.1">
    <property type="nucleotide sequence ID" value="NZ_LR215043.1"/>
</dbReference>
<name>A0A449BAV3_9BACT</name>
<protein>
    <submittedName>
        <fullName evidence="1">Uncharacterized protein</fullName>
    </submittedName>
</protein>
<evidence type="ECO:0000313" key="1">
    <source>
        <dbReference type="EMBL" id="VEU78337.1"/>
    </source>
</evidence>
<dbReference type="EMBL" id="LR215043">
    <property type="protein sequence ID" value="VEU78337.1"/>
    <property type="molecule type" value="Genomic_DNA"/>
</dbReference>
<dbReference type="Proteomes" id="UP000290876">
    <property type="component" value="Chromosome"/>
</dbReference>
<gene>
    <name evidence="1" type="ORF">NCTC10184_00578</name>
</gene>
<proteinExistence type="predicted"/>